<evidence type="ECO:0000313" key="2">
    <source>
        <dbReference type="EMBL" id="OZJ03614.1"/>
    </source>
</evidence>
<dbReference type="Gene3D" id="3.50.30.40">
    <property type="entry name" value="Ribonuclease E inhibitor RraA/RraA-like"/>
    <property type="match status" value="1"/>
</dbReference>
<organism evidence="2 3">
    <name type="scientific">Bifiguratus adelaidae</name>
    <dbReference type="NCBI Taxonomy" id="1938954"/>
    <lineage>
        <taxon>Eukaryota</taxon>
        <taxon>Fungi</taxon>
        <taxon>Fungi incertae sedis</taxon>
        <taxon>Mucoromycota</taxon>
        <taxon>Mucoromycotina</taxon>
        <taxon>Endogonomycetes</taxon>
        <taxon>Endogonales</taxon>
        <taxon>Endogonales incertae sedis</taxon>
        <taxon>Bifiguratus</taxon>
    </lineage>
</organism>
<dbReference type="Pfam" id="PF03737">
    <property type="entry name" value="RraA-like"/>
    <property type="match status" value="1"/>
</dbReference>
<keyword evidence="1" id="KW-0460">Magnesium</keyword>
<dbReference type="InterPro" id="IPR005493">
    <property type="entry name" value="RraA/RraA-like"/>
</dbReference>
<dbReference type="Proteomes" id="UP000242875">
    <property type="component" value="Unassembled WGS sequence"/>
</dbReference>
<proteinExistence type="predicted"/>
<feature type="binding site" evidence="1">
    <location>
        <begin position="97"/>
        <end position="100"/>
    </location>
    <ligand>
        <name>substrate</name>
    </ligand>
</feature>
<dbReference type="GO" id="GO:0046872">
    <property type="term" value="F:metal ion binding"/>
    <property type="evidence" value="ECO:0007669"/>
    <property type="project" value="UniProtKB-KW"/>
</dbReference>
<dbReference type="PANTHER" id="PTHR33254:SF4">
    <property type="entry name" value="4-HYDROXY-4-METHYL-2-OXOGLUTARATE ALDOLASE 3-RELATED"/>
    <property type="match status" value="1"/>
</dbReference>
<accession>A0A261XZD4</accession>
<feature type="binding site" evidence="1">
    <location>
        <position position="120"/>
    </location>
    <ligand>
        <name>Mg(2+)</name>
        <dbReference type="ChEBI" id="CHEBI:18420"/>
    </ligand>
</feature>
<dbReference type="InterPro" id="IPR036704">
    <property type="entry name" value="RraA/RraA-like_sf"/>
</dbReference>
<comment type="cofactor">
    <cofactor evidence="1">
        <name>Mg(2+)</name>
        <dbReference type="ChEBI" id="CHEBI:18420"/>
    </cofactor>
</comment>
<reference evidence="2 3" key="1">
    <citation type="journal article" date="2017" name="Mycologia">
        <title>Bifiguratus adelaidae, gen. et sp. nov., a new member of Mucoromycotina in endophytic and soil-dwelling habitats.</title>
        <authorList>
            <person name="Torres-Cruz T.J."/>
            <person name="Billingsley Tobias T.L."/>
            <person name="Almatruk M."/>
            <person name="Hesse C."/>
            <person name="Kuske C.R."/>
            <person name="Desiro A."/>
            <person name="Benucci G.M."/>
            <person name="Bonito G."/>
            <person name="Stajich J.E."/>
            <person name="Dunlap C."/>
            <person name="Arnold A.E."/>
            <person name="Porras-Alfaro A."/>
        </authorList>
    </citation>
    <scope>NUCLEOTIDE SEQUENCE [LARGE SCALE GENOMIC DNA]</scope>
    <source>
        <strain evidence="2 3">AZ0501</strain>
    </source>
</reference>
<dbReference type="EMBL" id="MVBO01000077">
    <property type="protein sequence ID" value="OZJ03614.1"/>
    <property type="molecule type" value="Genomic_DNA"/>
</dbReference>
<dbReference type="AlphaFoldDB" id="A0A261XZD4"/>
<evidence type="ECO:0000313" key="3">
    <source>
        <dbReference type="Proteomes" id="UP000242875"/>
    </source>
</evidence>
<name>A0A261XZD4_9FUNG</name>
<evidence type="ECO:0008006" key="4">
    <source>
        <dbReference type="Google" id="ProtNLM"/>
    </source>
</evidence>
<feature type="binding site" evidence="1">
    <location>
        <position position="119"/>
    </location>
    <ligand>
        <name>substrate</name>
    </ligand>
</feature>
<protein>
    <recommendedName>
        <fullName evidence="4">4-hydroxy-4-methyl-2-oxoglutarate aldolase</fullName>
    </recommendedName>
</protein>
<dbReference type="GO" id="GO:0008948">
    <property type="term" value="F:oxaloacetate decarboxylase activity"/>
    <property type="evidence" value="ECO:0007669"/>
    <property type="project" value="TreeGrafter"/>
</dbReference>
<keyword evidence="1" id="KW-0479">Metal-binding</keyword>
<evidence type="ECO:0000256" key="1">
    <source>
        <dbReference type="PIRSR" id="PIRSR605493-1"/>
    </source>
</evidence>
<dbReference type="GO" id="GO:0047443">
    <property type="term" value="F:4-hydroxy-4-methyl-2-oxoglutarate aldolase activity"/>
    <property type="evidence" value="ECO:0007669"/>
    <property type="project" value="TreeGrafter"/>
</dbReference>
<keyword evidence="3" id="KW-1185">Reference proteome</keyword>
<gene>
    <name evidence="2" type="ORF">BZG36_03703</name>
</gene>
<dbReference type="SUPFAM" id="SSF89562">
    <property type="entry name" value="RraA-like"/>
    <property type="match status" value="1"/>
</dbReference>
<sequence>MASLEQLAQYSTCDIADALQKLGVTPYGGYIPDIVMHSPEYCGGKTRIVGPAFTVEIVPKSDKISPTLSEPFVDLAPEESVIVIHAPEGCVKNAVWGGLMMARAKQRGAKGVIVDGRVRDILEQRADKFPVFCKGLSILGQASFTRPSAVNVPIKINGDFGMDITVHPGDIVVADVDGVVAVPPQLLDQVIRKCAVGVLEDGQCMEAIQQGMSVQEAFATFRGQHS</sequence>
<dbReference type="OrthoDB" id="1476984at2759"/>
<comment type="caution">
    <text evidence="2">The sequence shown here is derived from an EMBL/GenBank/DDBJ whole genome shotgun (WGS) entry which is preliminary data.</text>
</comment>
<dbReference type="CDD" id="cd16841">
    <property type="entry name" value="RraA_family"/>
    <property type="match status" value="1"/>
</dbReference>
<dbReference type="PANTHER" id="PTHR33254">
    <property type="entry name" value="4-HYDROXY-4-METHYL-2-OXOGLUTARATE ALDOLASE 3-RELATED"/>
    <property type="match status" value="1"/>
</dbReference>